<feature type="compositionally biased region" description="Basic and acidic residues" evidence="1">
    <location>
        <begin position="258"/>
        <end position="270"/>
    </location>
</feature>
<proteinExistence type="predicted"/>
<feature type="region of interest" description="Disordered" evidence="1">
    <location>
        <begin position="242"/>
        <end position="270"/>
    </location>
</feature>
<feature type="compositionally biased region" description="Low complexity" evidence="1">
    <location>
        <begin position="246"/>
        <end position="257"/>
    </location>
</feature>
<organism evidence="2 3">
    <name type="scientific">Hebeloma cylindrosporum</name>
    <dbReference type="NCBI Taxonomy" id="76867"/>
    <lineage>
        <taxon>Eukaryota</taxon>
        <taxon>Fungi</taxon>
        <taxon>Dikarya</taxon>
        <taxon>Basidiomycota</taxon>
        <taxon>Agaricomycotina</taxon>
        <taxon>Agaricomycetes</taxon>
        <taxon>Agaricomycetidae</taxon>
        <taxon>Agaricales</taxon>
        <taxon>Agaricineae</taxon>
        <taxon>Hymenogastraceae</taxon>
        <taxon>Hebeloma</taxon>
    </lineage>
</organism>
<dbReference type="SUPFAM" id="SSF52047">
    <property type="entry name" value="RNI-like"/>
    <property type="match status" value="1"/>
</dbReference>
<gene>
    <name evidence="2" type="ORF">M413DRAFT_443236</name>
</gene>
<dbReference type="EMBL" id="KN831774">
    <property type="protein sequence ID" value="KIM44208.1"/>
    <property type="molecule type" value="Genomic_DNA"/>
</dbReference>
<evidence type="ECO:0000256" key="1">
    <source>
        <dbReference type="SAM" id="MobiDB-lite"/>
    </source>
</evidence>
<dbReference type="AlphaFoldDB" id="A0A0C2Y305"/>
<sequence length="567" mass="64698">MSRLMIPKLRAPPRITGNDIPDDIWRIIAGHLERSFYLGHSDFHALISVNRSFFHYILDAKYREVRWVKLDRQFMRLLKRLQSPIIAGHVQRLYIRAWFIDYLLKRDAALKETSTSKIVTLLTSFLRIHGPQDDYKKARKAGKLMGPHNLKEIIHSLITAVNGMTNVTVFNFEWRDLPLNKDTRIFLTSTRTAFDASLRKLVLRAQISKFKELLAITNFDNIDELDFHFDYSAGGSLPVGQPNPHSASLSLDSPNSPDDARSTHTQIRDPDAQDLMDTIVPFINYRKSSLRTLCISSSSSIDLSEFFNALPHFPRLRRFGLSISFDNASRLSDPSGVLRLLQSSARSLLHISFAPTWPDQHSVKAFGRTAILKRKRREWAPINEELLAASATLSDLESLDIPYLSPLETIPLIRRSADTLTSLSLTDRFLTLEEVTEVVGLFAHRPFEMQHLHIEVIKHDMVLFHMLATRMPNLYSLVVVISAALDSEVEPFTPPNSALLDWNLQELSVYQDRIRLSGLDDPHRMGVSDLIEADYMRRLTALVPSIQTLKGLPKDYRYVAHGRSPDS</sequence>
<dbReference type="Proteomes" id="UP000053424">
    <property type="component" value="Unassembled WGS sequence"/>
</dbReference>
<keyword evidence="3" id="KW-1185">Reference proteome</keyword>
<name>A0A0C2Y305_HEBCY</name>
<dbReference type="HOGENOM" id="CLU_548679_0_0_1"/>
<evidence type="ECO:0000313" key="3">
    <source>
        <dbReference type="Proteomes" id="UP000053424"/>
    </source>
</evidence>
<dbReference type="OrthoDB" id="2987979at2759"/>
<reference evidence="3" key="2">
    <citation type="submission" date="2015-01" db="EMBL/GenBank/DDBJ databases">
        <title>Evolutionary Origins and Diversification of the Mycorrhizal Mutualists.</title>
        <authorList>
            <consortium name="DOE Joint Genome Institute"/>
            <consortium name="Mycorrhizal Genomics Consortium"/>
            <person name="Kohler A."/>
            <person name="Kuo A."/>
            <person name="Nagy L.G."/>
            <person name="Floudas D."/>
            <person name="Copeland A."/>
            <person name="Barry K.W."/>
            <person name="Cichocki N."/>
            <person name="Veneault-Fourrey C."/>
            <person name="LaButti K."/>
            <person name="Lindquist E.A."/>
            <person name="Lipzen A."/>
            <person name="Lundell T."/>
            <person name="Morin E."/>
            <person name="Murat C."/>
            <person name="Riley R."/>
            <person name="Ohm R."/>
            <person name="Sun H."/>
            <person name="Tunlid A."/>
            <person name="Henrissat B."/>
            <person name="Grigoriev I.V."/>
            <person name="Hibbett D.S."/>
            <person name="Martin F."/>
        </authorList>
    </citation>
    <scope>NUCLEOTIDE SEQUENCE [LARGE SCALE GENOMIC DNA]</scope>
    <source>
        <strain evidence="3">h7</strain>
    </source>
</reference>
<accession>A0A0C2Y305</accession>
<reference evidence="2 3" key="1">
    <citation type="submission" date="2014-04" db="EMBL/GenBank/DDBJ databases">
        <authorList>
            <consortium name="DOE Joint Genome Institute"/>
            <person name="Kuo A."/>
            <person name="Gay G."/>
            <person name="Dore J."/>
            <person name="Kohler A."/>
            <person name="Nagy L.G."/>
            <person name="Floudas D."/>
            <person name="Copeland A."/>
            <person name="Barry K.W."/>
            <person name="Cichocki N."/>
            <person name="Veneault-Fourrey C."/>
            <person name="LaButti K."/>
            <person name="Lindquist E.A."/>
            <person name="Lipzen A."/>
            <person name="Lundell T."/>
            <person name="Morin E."/>
            <person name="Murat C."/>
            <person name="Sun H."/>
            <person name="Tunlid A."/>
            <person name="Henrissat B."/>
            <person name="Grigoriev I.V."/>
            <person name="Hibbett D.S."/>
            <person name="Martin F."/>
            <person name="Nordberg H.P."/>
            <person name="Cantor M.N."/>
            <person name="Hua S.X."/>
        </authorList>
    </citation>
    <scope>NUCLEOTIDE SEQUENCE [LARGE SCALE GENOMIC DNA]</scope>
    <source>
        <strain evidence="3">h7</strain>
    </source>
</reference>
<protein>
    <submittedName>
        <fullName evidence="2">Uncharacterized protein</fullName>
    </submittedName>
</protein>
<dbReference type="InterPro" id="IPR032675">
    <property type="entry name" value="LRR_dom_sf"/>
</dbReference>
<evidence type="ECO:0000313" key="2">
    <source>
        <dbReference type="EMBL" id="KIM44208.1"/>
    </source>
</evidence>
<dbReference type="Gene3D" id="3.80.10.10">
    <property type="entry name" value="Ribonuclease Inhibitor"/>
    <property type="match status" value="1"/>
</dbReference>